<dbReference type="Gene3D" id="3.40.50.620">
    <property type="entry name" value="HUPs"/>
    <property type="match status" value="2"/>
</dbReference>
<comment type="similarity">
    <text evidence="1">Belongs to the universal stress protein A family.</text>
</comment>
<evidence type="ECO:0000256" key="1">
    <source>
        <dbReference type="ARBA" id="ARBA00008791"/>
    </source>
</evidence>
<dbReference type="SUPFAM" id="SSF52402">
    <property type="entry name" value="Adenine nucleotide alpha hydrolases-like"/>
    <property type="match status" value="2"/>
</dbReference>
<dbReference type="InterPro" id="IPR014729">
    <property type="entry name" value="Rossmann-like_a/b/a_fold"/>
</dbReference>
<evidence type="ECO:0000313" key="4">
    <source>
        <dbReference type="Proteomes" id="UP000580474"/>
    </source>
</evidence>
<comment type="caution">
    <text evidence="3">The sequence shown here is derived from an EMBL/GenBank/DDBJ whole genome shotgun (WGS) entry which is preliminary data.</text>
</comment>
<dbReference type="PANTHER" id="PTHR46268">
    <property type="entry name" value="STRESS RESPONSE PROTEIN NHAX"/>
    <property type="match status" value="1"/>
</dbReference>
<reference evidence="3 4" key="1">
    <citation type="submission" date="2020-08" db="EMBL/GenBank/DDBJ databases">
        <title>Sequencing the genomes of 1000 actinobacteria strains.</title>
        <authorList>
            <person name="Klenk H.-P."/>
        </authorList>
    </citation>
    <scope>NUCLEOTIDE SEQUENCE [LARGE SCALE GENOMIC DNA]</scope>
    <source>
        <strain evidence="3 4">DSM 45582</strain>
    </source>
</reference>
<feature type="domain" description="UspA" evidence="2">
    <location>
        <begin position="8"/>
        <end position="128"/>
    </location>
</feature>
<dbReference type="InterPro" id="IPR006015">
    <property type="entry name" value="Universal_stress_UspA"/>
</dbReference>
<evidence type="ECO:0000259" key="2">
    <source>
        <dbReference type="Pfam" id="PF00582"/>
    </source>
</evidence>
<accession>A0A840NP16</accession>
<protein>
    <submittedName>
        <fullName evidence="3">Nucleotide-binding universal stress UspA family protein</fullName>
    </submittedName>
</protein>
<dbReference type="InterPro" id="IPR006016">
    <property type="entry name" value="UspA"/>
</dbReference>
<proteinExistence type="inferred from homology"/>
<dbReference type="PRINTS" id="PR01438">
    <property type="entry name" value="UNVRSLSTRESS"/>
</dbReference>
<gene>
    <name evidence="3" type="ORF">BJ969_003085</name>
</gene>
<dbReference type="PANTHER" id="PTHR46268:SF6">
    <property type="entry name" value="UNIVERSAL STRESS PROTEIN UP12"/>
    <property type="match status" value="1"/>
</dbReference>
<dbReference type="Proteomes" id="UP000580474">
    <property type="component" value="Unassembled WGS sequence"/>
</dbReference>
<dbReference type="AlphaFoldDB" id="A0A840NP16"/>
<feature type="domain" description="UspA" evidence="2">
    <location>
        <begin position="137"/>
        <end position="271"/>
    </location>
</feature>
<organism evidence="3 4">
    <name type="scientific">Saccharopolyspora gloriosae</name>
    <dbReference type="NCBI Taxonomy" id="455344"/>
    <lineage>
        <taxon>Bacteria</taxon>
        <taxon>Bacillati</taxon>
        <taxon>Actinomycetota</taxon>
        <taxon>Actinomycetes</taxon>
        <taxon>Pseudonocardiales</taxon>
        <taxon>Pseudonocardiaceae</taxon>
        <taxon>Saccharopolyspora</taxon>
    </lineage>
</organism>
<evidence type="ECO:0000313" key="3">
    <source>
        <dbReference type="EMBL" id="MBB5069997.1"/>
    </source>
</evidence>
<keyword evidence="4" id="KW-1185">Reference proteome</keyword>
<dbReference type="RefSeq" id="WP_343071425.1">
    <property type="nucleotide sequence ID" value="NZ_JACHIV010000001.1"/>
</dbReference>
<dbReference type="Pfam" id="PF00582">
    <property type="entry name" value="Usp"/>
    <property type="match status" value="2"/>
</dbReference>
<sequence>MSQPENEIVAAIDGSRRSVEAALWAAEEAQRHRAGLRILLINDDPARLDFAEQAVREATAACLDKAPDVQVADEVRPGHPVEALLRAEETARLLVLGSRGLGGFADALLGSVSTEVATRATGSVVVVRGDVEHSGGPVVVGLDDSPGIDNALHFAFEAAAVRGCELLAVQAWNEAALLAPPLPPAERDEAQLRIEQRAHQRLSGWTKRYPGLRAHAVAVRAHPVPALVDAADASPLLVVGHRGSGGFSGLLLGSVAAGVLHHARCPVAVIR</sequence>
<name>A0A840NP16_9PSEU</name>
<dbReference type="EMBL" id="JACHIV010000001">
    <property type="protein sequence ID" value="MBB5069997.1"/>
    <property type="molecule type" value="Genomic_DNA"/>
</dbReference>